<evidence type="ECO:0000256" key="3">
    <source>
        <dbReference type="ARBA" id="ARBA00008746"/>
    </source>
</evidence>
<dbReference type="OrthoDB" id="9814270at2"/>
<dbReference type="NCBIfam" id="TIGR01524">
    <property type="entry name" value="ATPase-IIIB_Mg"/>
    <property type="match status" value="1"/>
</dbReference>
<dbReference type="Gene3D" id="1.20.1110.10">
    <property type="entry name" value="Calcium-transporting ATPase, transmembrane domain"/>
    <property type="match status" value="1"/>
</dbReference>
<evidence type="ECO:0000256" key="6">
    <source>
        <dbReference type="ARBA" id="ARBA00022475"/>
    </source>
</evidence>
<dbReference type="Pfam" id="PF00689">
    <property type="entry name" value="Cation_ATPase_C"/>
    <property type="match status" value="1"/>
</dbReference>
<keyword evidence="15 20" id="KW-0472">Membrane</keyword>
<feature type="transmembrane region" description="Helical" evidence="20">
    <location>
        <begin position="775"/>
        <end position="793"/>
    </location>
</feature>
<dbReference type="GO" id="GO:0015444">
    <property type="term" value="F:P-type magnesium transporter activity"/>
    <property type="evidence" value="ECO:0007669"/>
    <property type="project" value="UniProtKB-EC"/>
</dbReference>
<comment type="catalytic activity">
    <reaction evidence="17">
        <text>Mg(2+)(out) + ATP + H2O = Mg(2+)(in) + ADP + phosphate + H(+)</text>
        <dbReference type="Rhea" id="RHEA:10260"/>
        <dbReference type="ChEBI" id="CHEBI:15377"/>
        <dbReference type="ChEBI" id="CHEBI:15378"/>
        <dbReference type="ChEBI" id="CHEBI:18420"/>
        <dbReference type="ChEBI" id="CHEBI:30616"/>
        <dbReference type="ChEBI" id="CHEBI:43474"/>
        <dbReference type="ChEBI" id="CHEBI:456216"/>
        <dbReference type="EC" id="7.2.2.14"/>
    </reaction>
</comment>
<keyword evidence="10" id="KW-0547">Nucleotide-binding</keyword>
<dbReference type="Gene3D" id="2.70.150.10">
    <property type="entry name" value="Calcium-transporting ATPase, cytoplasmic transduction domain A"/>
    <property type="match status" value="1"/>
</dbReference>
<dbReference type="PANTHER" id="PTHR42861">
    <property type="entry name" value="CALCIUM-TRANSPORTING ATPASE"/>
    <property type="match status" value="1"/>
</dbReference>
<evidence type="ECO:0000256" key="18">
    <source>
        <dbReference type="ARBA" id="ARBA00049360"/>
    </source>
</evidence>
<dbReference type="InterPro" id="IPR018303">
    <property type="entry name" value="ATPase_P-typ_P_site"/>
</dbReference>
<evidence type="ECO:0000256" key="9">
    <source>
        <dbReference type="ARBA" id="ARBA00022692"/>
    </source>
</evidence>
<feature type="domain" description="Cation-transporting P-type ATPase N-terminal" evidence="21">
    <location>
        <begin position="46"/>
        <end position="118"/>
    </location>
</feature>
<comment type="subcellular location">
    <subcellularLocation>
        <location evidence="2">Cell inner membrane</location>
        <topology evidence="2">Multi-pass membrane protein</topology>
    </subcellularLocation>
</comment>
<keyword evidence="14 20" id="KW-1133">Transmembrane helix</keyword>
<evidence type="ECO:0000313" key="22">
    <source>
        <dbReference type="EMBL" id="PEG34848.1"/>
    </source>
</evidence>
<evidence type="ECO:0000256" key="2">
    <source>
        <dbReference type="ARBA" id="ARBA00004429"/>
    </source>
</evidence>
<dbReference type="InterPro" id="IPR036412">
    <property type="entry name" value="HAD-like_sf"/>
</dbReference>
<evidence type="ECO:0000256" key="17">
    <source>
        <dbReference type="ARBA" id="ARBA00047295"/>
    </source>
</evidence>
<dbReference type="GO" id="GO:0005524">
    <property type="term" value="F:ATP binding"/>
    <property type="evidence" value="ECO:0007669"/>
    <property type="project" value="UniProtKB-KW"/>
</dbReference>
<evidence type="ECO:0000256" key="11">
    <source>
        <dbReference type="ARBA" id="ARBA00022840"/>
    </source>
</evidence>
<dbReference type="Gene3D" id="3.40.50.1000">
    <property type="entry name" value="HAD superfamily/HAD-like"/>
    <property type="match status" value="1"/>
</dbReference>
<evidence type="ECO:0000259" key="21">
    <source>
        <dbReference type="SMART" id="SM00831"/>
    </source>
</evidence>
<feature type="transmembrane region" description="Helical" evidence="20">
    <location>
        <begin position="743"/>
        <end position="763"/>
    </location>
</feature>
<dbReference type="SUPFAM" id="SSF56784">
    <property type="entry name" value="HAD-like"/>
    <property type="match status" value="1"/>
</dbReference>
<dbReference type="SMART" id="SM00831">
    <property type="entry name" value="Cation_ATPase_N"/>
    <property type="match status" value="1"/>
</dbReference>
<comment type="function">
    <text evidence="1">Mediates magnesium influx to the cytosol.</text>
</comment>
<comment type="caution">
    <text evidence="22">The sequence shown here is derived from an EMBL/GenBank/DDBJ whole genome shotgun (WGS) entry which is preliminary data.</text>
</comment>
<dbReference type="Pfam" id="PF00122">
    <property type="entry name" value="E1-E2_ATPase"/>
    <property type="match status" value="1"/>
</dbReference>
<dbReference type="Pfam" id="PF00702">
    <property type="entry name" value="Hydrolase"/>
    <property type="match status" value="1"/>
</dbReference>
<dbReference type="PRINTS" id="PR01836">
    <property type="entry name" value="MGATPASE"/>
</dbReference>
<keyword evidence="7" id="KW-0997">Cell inner membrane</keyword>
<feature type="transmembrane region" description="Helical" evidence="20">
    <location>
        <begin position="283"/>
        <end position="302"/>
    </location>
</feature>
<feature type="transmembrane region" description="Helical" evidence="20">
    <location>
        <begin position="805"/>
        <end position="824"/>
    </location>
</feature>
<dbReference type="NCBIfam" id="TIGR01494">
    <property type="entry name" value="ATPase_P-type"/>
    <property type="match status" value="2"/>
</dbReference>
<dbReference type="SUPFAM" id="SSF81665">
    <property type="entry name" value="Calcium ATPase, transmembrane domain M"/>
    <property type="match status" value="1"/>
</dbReference>
<feature type="transmembrane region" description="Helical" evidence="20">
    <location>
        <begin position="836"/>
        <end position="854"/>
    </location>
</feature>
<keyword evidence="23" id="KW-1185">Reference proteome</keyword>
<dbReference type="InterPro" id="IPR006068">
    <property type="entry name" value="ATPase_P-typ_cation-transptr_C"/>
</dbReference>
<dbReference type="InterPro" id="IPR023214">
    <property type="entry name" value="HAD_sf"/>
</dbReference>
<accession>A0A2A7MUL4</accession>
<evidence type="ECO:0000256" key="4">
    <source>
        <dbReference type="ARBA" id="ARBA00012786"/>
    </source>
</evidence>
<organism evidence="22 23">
    <name type="scientific">Mycolicibacterium agri</name>
    <name type="common">Mycobacterium agri</name>
    <dbReference type="NCBI Taxonomy" id="36811"/>
    <lineage>
        <taxon>Bacteria</taxon>
        <taxon>Bacillati</taxon>
        <taxon>Actinomycetota</taxon>
        <taxon>Actinomycetes</taxon>
        <taxon>Mycobacteriales</taxon>
        <taxon>Mycobacteriaceae</taxon>
        <taxon>Mycolicibacterium</taxon>
    </lineage>
</organism>
<dbReference type="EMBL" id="PDCP01000055">
    <property type="protein sequence ID" value="PEG34848.1"/>
    <property type="molecule type" value="Genomic_DNA"/>
</dbReference>
<dbReference type="SFLD" id="SFLDG00002">
    <property type="entry name" value="C1.7:_P-type_atpase_like"/>
    <property type="match status" value="1"/>
</dbReference>
<dbReference type="InterPro" id="IPR008250">
    <property type="entry name" value="ATPase_P-typ_transduc_dom_A_sf"/>
</dbReference>
<keyword evidence="12" id="KW-0460">Magnesium</keyword>
<reference evidence="22 23" key="1">
    <citation type="submission" date="2017-10" db="EMBL/GenBank/DDBJ databases">
        <title>The new phylogeny of genus Mycobacterium.</title>
        <authorList>
            <person name="Tortoli E."/>
            <person name="Trovato A."/>
            <person name="Cirillo D.M."/>
        </authorList>
    </citation>
    <scope>NUCLEOTIDE SEQUENCE [LARGE SCALE GENOMIC DNA]</scope>
    <source>
        <strain evidence="22 23">CCUG37673</strain>
    </source>
</reference>
<evidence type="ECO:0000256" key="7">
    <source>
        <dbReference type="ARBA" id="ARBA00022519"/>
    </source>
</evidence>
<feature type="transmembrane region" description="Helical" evidence="20">
    <location>
        <begin position="122"/>
        <end position="138"/>
    </location>
</feature>
<dbReference type="Pfam" id="PF00690">
    <property type="entry name" value="Cation_ATPase_N"/>
    <property type="match status" value="1"/>
</dbReference>
<evidence type="ECO:0000256" key="13">
    <source>
        <dbReference type="ARBA" id="ARBA00022967"/>
    </source>
</evidence>
<gene>
    <name evidence="22" type="primary">mgtA</name>
    <name evidence="22" type="ORF">CQY20_23880</name>
</gene>
<dbReference type="InterPro" id="IPR044492">
    <property type="entry name" value="P_typ_ATPase_HD_dom"/>
</dbReference>
<keyword evidence="9 20" id="KW-0812">Transmembrane</keyword>
<name>A0A2A7MUL4_MYCAG</name>
<protein>
    <recommendedName>
        <fullName evidence="5">Magnesium-transporting ATPase, P-type 1</fullName>
        <ecNumber evidence="4">7.2.2.14</ecNumber>
    </recommendedName>
    <alternativeName>
        <fullName evidence="16">Mg(2+) transport ATPase, P-type 1</fullName>
    </alternativeName>
</protein>
<dbReference type="AlphaFoldDB" id="A0A2A7MUL4"/>
<keyword evidence="13" id="KW-1278">Translocase</keyword>
<feature type="region of interest" description="Disordered" evidence="19">
    <location>
        <begin position="1"/>
        <end position="22"/>
    </location>
</feature>
<evidence type="ECO:0000256" key="16">
    <source>
        <dbReference type="ARBA" id="ARBA00029806"/>
    </source>
</evidence>
<keyword evidence="11" id="KW-0067">ATP-binding</keyword>
<evidence type="ECO:0000256" key="12">
    <source>
        <dbReference type="ARBA" id="ARBA00022842"/>
    </source>
</evidence>
<dbReference type="PROSITE" id="PS00154">
    <property type="entry name" value="ATPASE_E1_E2"/>
    <property type="match status" value="1"/>
</dbReference>
<evidence type="ECO:0000256" key="14">
    <source>
        <dbReference type="ARBA" id="ARBA00022989"/>
    </source>
</evidence>
<feature type="transmembrane region" description="Helical" evidence="20">
    <location>
        <begin position="98"/>
        <end position="116"/>
    </location>
</feature>
<feature type="compositionally biased region" description="Basic residues" evidence="19">
    <location>
        <begin position="7"/>
        <end position="20"/>
    </location>
</feature>
<dbReference type="SFLD" id="SFLDS00003">
    <property type="entry name" value="Haloacid_Dehalogenase"/>
    <property type="match status" value="1"/>
</dbReference>
<dbReference type="InterPro" id="IPR006415">
    <property type="entry name" value="P-type_ATPase_IIIB"/>
</dbReference>
<dbReference type="SUPFAM" id="SSF81653">
    <property type="entry name" value="Calcium ATPase, transduction domain A"/>
    <property type="match status" value="1"/>
</dbReference>
<dbReference type="InterPro" id="IPR023298">
    <property type="entry name" value="ATPase_P-typ_TM_dom_sf"/>
</dbReference>
<keyword evidence="6" id="KW-1003">Cell membrane</keyword>
<dbReference type="InterPro" id="IPR001757">
    <property type="entry name" value="P_typ_ATPase"/>
</dbReference>
<keyword evidence="8" id="KW-0597">Phosphoprotein</keyword>
<dbReference type="SFLD" id="SFLDF00027">
    <property type="entry name" value="p-type_atpase"/>
    <property type="match status" value="1"/>
</dbReference>
<dbReference type="InterPro" id="IPR023299">
    <property type="entry name" value="ATPase_P-typ_cyto_dom_N"/>
</dbReference>
<dbReference type="GO" id="GO:0016887">
    <property type="term" value="F:ATP hydrolysis activity"/>
    <property type="evidence" value="ECO:0007669"/>
    <property type="project" value="InterPro"/>
</dbReference>
<dbReference type="Proteomes" id="UP000220914">
    <property type="component" value="Unassembled WGS sequence"/>
</dbReference>
<evidence type="ECO:0000256" key="1">
    <source>
        <dbReference type="ARBA" id="ARBA00003954"/>
    </source>
</evidence>
<evidence type="ECO:0000256" key="5">
    <source>
        <dbReference type="ARBA" id="ARBA00013555"/>
    </source>
</evidence>
<evidence type="ECO:0000256" key="10">
    <source>
        <dbReference type="ARBA" id="ARBA00022741"/>
    </source>
</evidence>
<sequence>MGVGQSRRCRRRTPRDRRRGTTAAARGGVESVIVTAPSPTGLRRRDIAALSLDDVLTVLNTSVDGLSTDDATARLTALGPNSVRSHAVNAWAVLIRQFNNAVLVLLAATAVLAYFIGDSTQASIVGIILFVSVGLGFVNEYRAERATAALHSAITHEALARRDGQFRRVDVTALVPGDVIHLEMGELVPADVRLIDTNELECNESILTGESTPAEKSGEPADGACVDDAKAIAFMGTVVSAGEATGVVYATGANTEFGRIATHLGEREPETDFQVGLRRFSYLLLRVALILTAVIIVTNVLLRRPLIDSALFGLAIAVGITPQLLPAVVSTSLATGSRRLAKLKVLVKRLVCIEDLGDIDILVTDKTGTLTEGRIDLVDVVDPAGRRSEAVLRSALLATDVDPSAGGVSANELDAALWRGREPVPNVTRLATVPFDHVRRATSALVATECGRVLVMKGAPEQMLVRCVDVPVAASGTLAELFSNGRRVVAVASRPADGLSRLTPADETGLRLQGFLVFADNPKTAARNSLAQLAGLGIEMKIATGDNPKVAEKVCLDLELRSKGTVVGAELEGMDDVEFRAAARNHTIFARISPEQKARLVSELRRTGRSVGFMGDGVNDALALHAADVGISVDTAADVAKDAADVVLLDKDLDVLAAGVAEGRRIFANTIKYVLMGTSSNFGNMFSAAAASAVLPFLPMLPSQILLNNLLYDTSQLAIPMDRVDDDQLHAPSHWNIAFIRRFMLTFGPISSLFDFLTFGLMLGVLRAGPTEFRTGWFVESLATQTLIIFAIRTRKVPFLRSHPAWVLVIATLSVIAAGIAVTLSPWGVHLGFRPLPWQFFAALVALTIGYLVLAEATKVMFYADPMRLADQPHRTRGPEHRVHRRAARFSHPDRLPIPPRVLR</sequence>
<evidence type="ECO:0000256" key="15">
    <source>
        <dbReference type="ARBA" id="ARBA00023136"/>
    </source>
</evidence>
<proteinExistence type="inferred from homology"/>
<feature type="transmembrane region" description="Helical" evidence="20">
    <location>
        <begin position="314"/>
        <end position="334"/>
    </location>
</feature>
<comment type="catalytic activity">
    <reaction evidence="18">
        <text>ATP + H2O = ADP + phosphate + H(+)</text>
        <dbReference type="Rhea" id="RHEA:13065"/>
        <dbReference type="ChEBI" id="CHEBI:15377"/>
        <dbReference type="ChEBI" id="CHEBI:15378"/>
        <dbReference type="ChEBI" id="CHEBI:30616"/>
        <dbReference type="ChEBI" id="CHEBI:43474"/>
        <dbReference type="ChEBI" id="CHEBI:456216"/>
    </reaction>
</comment>
<evidence type="ECO:0000313" key="23">
    <source>
        <dbReference type="Proteomes" id="UP000220914"/>
    </source>
</evidence>
<dbReference type="InterPro" id="IPR059000">
    <property type="entry name" value="ATPase_P-type_domA"/>
</dbReference>
<dbReference type="Gene3D" id="3.40.1110.10">
    <property type="entry name" value="Calcium-transporting ATPase, cytoplasmic domain N"/>
    <property type="match status" value="1"/>
</dbReference>
<dbReference type="GO" id="GO:0005886">
    <property type="term" value="C:plasma membrane"/>
    <property type="evidence" value="ECO:0007669"/>
    <property type="project" value="UniProtKB-SubCell"/>
</dbReference>
<evidence type="ECO:0000256" key="19">
    <source>
        <dbReference type="SAM" id="MobiDB-lite"/>
    </source>
</evidence>
<evidence type="ECO:0000256" key="8">
    <source>
        <dbReference type="ARBA" id="ARBA00022553"/>
    </source>
</evidence>
<dbReference type="EC" id="7.2.2.14" evidence="4"/>
<comment type="similarity">
    <text evidence="3">Belongs to the cation transport ATPase (P-type) (TC 3.A.3) family. Type IIIB subfamily.</text>
</comment>
<evidence type="ECO:0000256" key="20">
    <source>
        <dbReference type="SAM" id="Phobius"/>
    </source>
</evidence>
<dbReference type="InterPro" id="IPR004014">
    <property type="entry name" value="ATPase_P-typ_cation-transptr_N"/>
</dbReference>